<keyword evidence="3" id="KW-1185">Reference proteome</keyword>
<protein>
    <submittedName>
        <fullName evidence="2">Uncharacterized protein</fullName>
    </submittedName>
</protein>
<evidence type="ECO:0000313" key="2">
    <source>
        <dbReference type="EMBL" id="NGQ89273.1"/>
    </source>
</evidence>
<accession>A0A6M1U388</accession>
<dbReference type="EMBL" id="JAALFE010000001">
    <property type="protein sequence ID" value="NGQ89273.1"/>
    <property type="molecule type" value="Genomic_DNA"/>
</dbReference>
<proteinExistence type="predicted"/>
<evidence type="ECO:0000313" key="3">
    <source>
        <dbReference type="Proteomes" id="UP000474758"/>
    </source>
</evidence>
<feature type="chain" id="PRO_5026794036" evidence="1">
    <location>
        <begin position="21"/>
        <end position="97"/>
    </location>
</feature>
<organism evidence="2 3">
    <name type="scientific">Paragemmobacter kunshanensis</name>
    <dbReference type="NCBI Taxonomy" id="2583234"/>
    <lineage>
        <taxon>Bacteria</taxon>
        <taxon>Pseudomonadati</taxon>
        <taxon>Pseudomonadota</taxon>
        <taxon>Alphaproteobacteria</taxon>
        <taxon>Rhodobacterales</taxon>
        <taxon>Paracoccaceae</taxon>
        <taxon>Paragemmobacter</taxon>
    </lineage>
</organism>
<feature type="signal peptide" evidence="1">
    <location>
        <begin position="1"/>
        <end position="20"/>
    </location>
</feature>
<dbReference type="RefSeq" id="WP_165046385.1">
    <property type="nucleotide sequence ID" value="NZ_JAALFE010000001.1"/>
</dbReference>
<evidence type="ECO:0000256" key="1">
    <source>
        <dbReference type="SAM" id="SignalP"/>
    </source>
</evidence>
<dbReference type="Proteomes" id="UP000474758">
    <property type="component" value="Unassembled WGS sequence"/>
</dbReference>
<sequence>MKKLLLTAALMLGTTTLATAAEPDASIFAANGCDVATLVPVISDLNPGEVLYWTNTDGGGCAASSAGGGKNILDTLRQIAAINRPPVAVPGEEVAAK</sequence>
<dbReference type="AlphaFoldDB" id="A0A6M1U388"/>
<comment type="caution">
    <text evidence="2">The sequence shown here is derived from an EMBL/GenBank/DDBJ whole genome shotgun (WGS) entry which is preliminary data.</text>
</comment>
<reference evidence="2 3" key="1">
    <citation type="submission" date="2020-02" db="EMBL/GenBank/DDBJ databases">
        <title>Rhodobacter translucens sp. nov., a novel bacterium isolated from activated sludge.</title>
        <authorList>
            <person name="Liu J."/>
        </authorList>
    </citation>
    <scope>NUCLEOTIDE SEQUENCE [LARGE SCALE GENOMIC DNA]</scope>
    <source>
        <strain evidence="2 3">HX-7-19</strain>
    </source>
</reference>
<gene>
    <name evidence="2" type="ORF">G5V65_00070</name>
</gene>
<name>A0A6M1U388_9RHOB</name>
<keyword evidence="1" id="KW-0732">Signal</keyword>